<dbReference type="Gene3D" id="1.20.1290.10">
    <property type="entry name" value="AhpD-like"/>
    <property type="match status" value="1"/>
</dbReference>
<dbReference type="AlphaFoldDB" id="E4N6B6"/>
<feature type="domain" description="Carboxymuconolactone decarboxylase-like" evidence="1">
    <location>
        <begin position="39"/>
        <end position="124"/>
    </location>
</feature>
<dbReference type="Pfam" id="PF02627">
    <property type="entry name" value="CMD"/>
    <property type="match status" value="1"/>
</dbReference>
<dbReference type="InterPro" id="IPR052512">
    <property type="entry name" value="4CMD/NDH-1_regulator"/>
</dbReference>
<name>E4N6B6_KITSK</name>
<keyword evidence="3" id="KW-1185">Reference proteome</keyword>
<dbReference type="Proteomes" id="UP000007076">
    <property type="component" value="Chromosome"/>
</dbReference>
<dbReference type="STRING" id="452652.KSE_09100"/>
<dbReference type="SUPFAM" id="SSF69118">
    <property type="entry name" value="AhpD-like"/>
    <property type="match status" value="1"/>
</dbReference>
<dbReference type="KEGG" id="ksk:KSE_09100"/>
<protein>
    <submittedName>
        <fullName evidence="2">Putative carboxymuconolactone decarboxylase</fullName>
        <ecNumber evidence="2">4.1.1.44</ecNumber>
    </submittedName>
</protein>
<sequence length="141" mass="16007">MTTYRNAEERHTSGLAKLEEVAGTELKERFLENLRNVSPEFRDYVSDFIYGEIYSREGELDLLEKEQVTLVTLAAQGGLDYELRLHLRAALQLGISPARIADLFIQMSPYAGFPRGLSAILCLKDALSDVTTAEFVREHRR</sequence>
<dbReference type="PANTHER" id="PTHR33570">
    <property type="entry name" value="4-CARBOXYMUCONOLACTONE DECARBOXYLASE FAMILY PROTEIN"/>
    <property type="match status" value="1"/>
</dbReference>
<dbReference type="GO" id="GO:0051920">
    <property type="term" value="F:peroxiredoxin activity"/>
    <property type="evidence" value="ECO:0007669"/>
    <property type="project" value="InterPro"/>
</dbReference>
<evidence type="ECO:0000313" key="2">
    <source>
        <dbReference type="EMBL" id="BAJ26747.1"/>
    </source>
</evidence>
<dbReference type="GO" id="GO:0047575">
    <property type="term" value="F:4-carboxymuconolactone decarboxylase activity"/>
    <property type="evidence" value="ECO:0007669"/>
    <property type="project" value="UniProtKB-EC"/>
</dbReference>
<reference evidence="2 3" key="1">
    <citation type="journal article" date="2010" name="DNA Res.">
        <title>Genome sequence of Kitasatospora setae NBRC 14216T: an evolutionary snapshot of the family Streptomycetaceae.</title>
        <authorList>
            <person name="Ichikawa N."/>
            <person name="Oguchi A."/>
            <person name="Ikeda H."/>
            <person name="Ishikawa J."/>
            <person name="Kitani S."/>
            <person name="Watanabe Y."/>
            <person name="Nakamura S."/>
            <person name="Katano Y."/>
            <person name="Kishi E."/>
            <person name="Sasagawa M."/>
            <person name="Ankai A."/>
            <person name="Fukui S."/>
            <person name="Hashimoto Y."/>
            <person name="Kamata S."/>
            <person name="Otoguro M."/>
            <person name="Tanikawa S."/>
            <person name="Nihira T."/>
            <person name="Horinouchi S."/>
            <person name="Ohnishi Y."/>
            <person name="Hayakawa M."/>
            <person name="Kuzuyama T."/>
            <person name="Arisawa A."/>
            <person name="Nomoto F."/>
            <person name="Miura H."/>
            <person name="Takahashi Y."/>
            <person name="Fujita N."/>
        </authorList>
    </citation>
    <scope>NUCLEOTIDE SEQUENCE [LARGE SCALE GENOMIC DNA]</scope>
    <source>
        <strain evidence="3">ATCC 33774 / DSM 43861 / JCM 3304 / KCC A-0304 / NBRC 14216 / KM-6054</strain>
    </source>
</reference>
<dbReference type="InterPro" id="IPR029032">
    <property type="entry name" value="AhpD-like"/>
</dbReference>
<gene>
    <name evidence="2" type="ordered locus">KSE_09100</name>
</gene>
<dbReference type="PATRIC" id="fig|452652.3.peg.898"/>
<accession>E4N6B6</accession>
<dbReference type="RefSeq" id="WP_014134066.1">
    <property type="nucleotide sequence ID" value="NC_016109.1"/>
</dbReference>
<dbReference type="InterPro" id="IPR003779">
    <property type="entry name" value="CMD-like"/>
</dbReference>
<evidence type="ECO:0000313" key="3">
    <source>
        <dbReference type="Proteomes" id="UP000007076"/>
    </source>
</evidence>
<dbReference type="eggNOG" id="COG0599">
    <property type="taxonomic scope" value="Bacteria"/>
</dbReference>
<organism evidence="2 3">
    <name type="scientific">Kitasatospora setae (strain ATCC 33774 / DSM 43861 / JCM 3304 / KCC A-0304 / NBRC 14216 / KM-6054)</name>
    <name type="common">Streptomyces setae</name>
    <dbReference type="NCBI Taxonomy" id="452652"/>
    <lineage>
        <taxon>Bacteria</taxon>
        <taxon>Bacillati</taxon>
        <taxon>Actinomycetota</taxon>
        <taxon>Actinomycetes</taxon>
        <taxon>Kitasatosporales</taxon>
        <taxon>Streptomycetaceae</taxon>
        <taxon>Kitasatospora</taxon>
    </lineage>
</organism>
<dbReference type="EC" id="4.1.1.44" evidence="2"/>
<evidence type="ECO:0000259" key="1">
    <source>
        <dbReference type="Pfam" id="PF02627"/>
    </source>
</evidence>
<dbReference type="HOGENOM" id="CLU_070025_2_2_11"/>
<dbReference type="PANTHER" id="PTHR33570:SF2">
    <property type="entry name" value="CARBOXYMUCONOLACTONE DECARBOXYLASE-LIKE DOMAIN-CONTAINING PROTEIN"/>
    <property type="match status" value="1"/>
</dbReference>
<dbReference type="EMBL" id="AP010968">
    <property type="protein sequence ID" value="BAJ26747.1"/>
    <property type="molecule type" value="Genomic_DNA"/>
</dbReference>
<proteinExistence type="predicted"/>
<keyword evidence="2" id="KW-0456">Lyase</keyword>